<comment type="subcellular location">
    <subcellularLocation>
        <location evidence="1 3">Nucleus</location>
    </subcellularLocation>
</comment>
<keyword evidence="6" id="KW-1185">Reference proteome</keyword>
<dbReference type="EMBL" id="CABITT030000005">
    <property type="protein sequence ID" value="VVB05176.1"/>
    <property type="molecule type" value="Genomic_DNA"/>
</dbReference>
<dbReference type="AlphaFoldDB" id="A0A565BUZ3"/>
<keyword evidence="2 3" id="KW-0539">Nucleus</keyword>
<proteinExistence type="predicted"/>
<gene>
    <name evidence="5" type="ORF">ANE_LOCUS15620</name>
</gene>
<organism evidence="5 6">
    <name type="scientific">Arabis nemorensis</name>
    <dbReference type="NCBI Taxonomy" id="586526"/>
    <lineage>
        <taxon>Eukaryota</taxon>
        <taxon>Viridiplantae</taxon>
        <taxon>Streptophyta</taxon>
        <taxon>Embryophyta</taxon>
        <taxon>Tracheophyta</taxon>
        <taxon>Spermatophyta</taxon>
        <taxon>Magnoliopsida</taxon>
        <taxon>eudicotyledons</taxon>
        <taxon>Gunneridae</taxon>
        <taxon>Pentapetalae</taxon>
        <taxon>rosids</taxon>
        <taxon>malvids</taxon>
        <taxon>Brassicales</taxon>
        <taxon>Brassicaceae</taxon>
        <taxon>Arabideae</taxon>
        <taxon>Arabis</taxon>
    </lineage>
</organism>
<evidence type="ECO:0000256" key="2">
    <source>
        <dbReference type="ARBA" id="ARBA00023242"/>
    </source>
</evidence>
<comment type="caution">
    <text evidence="5">The sequence shown here is derived from an EMBL/GenBank/DDBJ whole genome shotgun (WGS) entry which is preliminary data.</text>
</comment>
<feature type="domain" description="TFIIS N-terminal" evidence="4">
    <location>
        <begin position="36"/>
        <end position="118"/>
    </location>
</feature>
<dbReference type="OrthoDB" id="1097240at2759"/>
<accession>A0A565BUZ3</accession>
<name>A0A565BUZ3_9BRAS</name>
<dbReference type="Proteomes" id="UP000489600">
    <property type="component" value="Unassembled WGS sequence"/>
</dbReference>
<dbReference type="GO" id="GO:0005634">
    <property type="term" value="C:nucleus"/>
    <property type="evidence" value="ECO:0007669"/>
    <property type="project" value="UniProtKB-SubCell"/>
</dbReference>
<dbReference type="InterPro" id="IPR003617">
    <property type="entry name" value="TFIIS/CRSP70_N_sub"/>
</dbReference>
<evidence type="ECO:0000259" key="4">
    <source>
        <dbReference type="PROSITE" id="PS51319"/>
    </source>
</evidence>
<dbReference type="InterPro" id="IPR017923">
    <property type="entry name" value="TFIIS_N"/>
</dbReference>
<evidence type="ECO:0000256" key="3">
    <source>
        <dbReference type="PROSITE-ProRule" id="PRU00649"/>
    </source>
</evidence>
<dbReference type="Pfam" id="PF08711">
    <property type="entry name" value="Med26"/>
    <property type="match status" value="1"/>
</dbReference>
<dbReference type="CDD" id="cd00183">
    <property type="entry name" value="TFIIS_I"/>
    <property type="match status" value="1"/>
</dbReference>
<dbReference type="Gene3D" id="1.20.930.10">
    <property type="entry name" value="Conserved domain common to transcription factors TFIIS, elongin A, CRSP70"/>
    <property type="match status" value="1"/>
</dbReference>
<evidence type="ECO:0000313" key="6">
    <source>
        <dbReference type="Proteomes" id="UP000489600"/>
    </source>
</evidence>
<evidence type="ECO:0000313" key="5">
    <source>
        <dbReference type="EMBL" id="VVB05176.1"/>
    </source>
</evidence>
<dbReference type="PROSITE" id="PS51319">
    <property type="entry name" value="TFIIS_N"/>
    <property type="match status" value="1"/>
</dbReference>
<sequence length="137" mass="15901">MGVVTDDDFPPQSAKVVKPRRCKKRGRMVKSKELEELISKATRAAHVARDKGYYIVSPEALTCVEILRYMRSLPLTPRLITKTEAFRTFQFLSKNGNPKIRSESRSVLDHWKEILLNKINSQKRFSEKRVLLGITRR</sequence>
<evidence type="ECO:0000256" key="1">
    <source>
        <dbReference type="ARBA" id="ARBA00004123"/>
    </source>
</evidence>
<protein>
    <recommendedName>
        <fullName evidence="4">TFIIS N-terminal domain-containing protein</fullName>
    </recommendedName>
</protein>
<reference evidence="5" key="1">
    <citation type="submission" date="2019-07" db="EMBL/GenBank/DDBJ databases">
        <authorList>
            <person name="Dittberner H."/>
        </authorList>
    </citation>
    <scope>NUCLEOTIDE SEQUENCE [LARGE SCALE GENOMIC DNA]</scope>
</reference>
<dbReference type="SMART" id="SM00509">
    <property type="entry name" value="TFS2N"/>
    <property type="match status" value="1"/>
</dbReference>
<dbReference type="InterPro" id="IPR035441">
    <property type="entry name" value="TFIIS/LEDGF_dom_sf"/>
</dbReference>
<dbReference type="SUPFAM" id="SSF47676">
    <property type="entry name" value="Conserved domain common to transcription factors TFIIS, elongin A, CRSP70"/>
    <property type="match status" value="1"/>
</dbReference>